<dbReference type="GeneID" id="78085561"/>
<reference evidence="2 3" key="1">
    <citation type="submission" date="2010-10" db="EMBL/GenBank/DDBJ databases">
        <authorList>
            <consortium name="The Broad Institute Genome Sequencing Platform"/>
            <person name="Ward D."/>
            <person name="Earl A."/>
            <person name="Feldgarden M."/>
            <person name="Young S.K."/>
            <person name="Gargeya S."/>
            <person name="Zeng Q."/>
            <person name="Alvarado L."/>
            <person name="Berlin A."/>
            <person name="Bochicchio J."/>
            <person name="Chapman S.B."/>
            <person name="Chen Z."/>
            <person name="Freedman E."/>
            <person name="Gellesch M."/>
            <person name="Goldberg J."/>
            <person name="Griggs A."/>
            <person name="Gujja S."/>
            <person name="Heilman E."/>
            <person name="Heiman D."/>
            <person name="Howarth C."/>
            <person name="Mehta T."/>
            <person name="Neiman D."/>
            <person name="Pearson M."/>
            <person name="Roberts A."/>
            <person name="Saif S."/>
            <person name="Shea T."/>
            <person name="Shenoy N."/>
            <person name="Sisk P."/>
            <person name="Stolte C."/>
            <person name="Sykes S."/>
            <person name="White J."/>
            <person name="Yandava C."/>
            <person name="Allen-Vercoe E."/>
            <person name="Sibley C."/>
            <person name="Ambrose C.E."/>
            <person name="Strauss J."/>
            <person name="Daigneault M."/>
            <person name="Haas B."/>
            <person name="Nusbaum C."/>
            <person name="Birren B."/>
        </authorList>
    </citation>
    <scope>NUCLEOTIDE SEQUENCE [LARGE SCALE GENOMIC DNA]</scope>
    <source>
        <strain evidence="2 3">3_1_6</strain>
    </source>
</reference>
<evidence type="ECO:0008006" key="4">
    <source>
        <dbReference type="Google" id="ProtNLM"/>
    </source>
</evidence>
<keyword evidence="1" id="KW-0732">Signal</keyword>
<dbReference type="AlphaFoldDB" id="E5Y8B1"/>
<dbReference type="InterPro" id="IPR033379">
    <property type="entry name" value="Acid_Pase_AS"/>
</dbReference>
<dbReference type="SUPFAM" id="SSF53254">
    <property type="entry name" value="Phosphoglycerate mutase-like"/>
    <property type="match status" value="1"/>
</dbReference>
<dbReference type="InterPro" id="IPR000560">
    <property type="entry name" value="His_Pase_clade-2"/>
</dbReference>
<dbReference type="Gene3D" id="3.40.50.1240">
    <property type="entry name" value="Phosphoglycerate mutase-like"/>
    <property type="match status" value="2"/>
</dbReference>
<dbReference type="OrthoDB" id="395886at2"/>
<feature type="chain" id="PRO_5003201036" description="4-phytase/acid phosphatase" evidence="1">
    <location>
        <begin position="24"/>
        <end position="424"/>
    </location>
</feature>
<dbReference type="PROSITE" id="PS00616">
    <property type="entry name" value="HIS_ACID_PHOSPHAT_1"/>
    <property type="match status" value="1"/>
</dbReference>
<dbReference type="InterPro" id="IPR029033">
    <property type="entry name" value="His_PPase_superfam"/>
</dbReference>
<dbReference type="Pfam" id="PF00328">
    <property type="entry name" value="His_Phos_2"/>
    <property type="match status" value="2"/>
</dbReference>
<name>E5Y8B1_BILW3</name>
<evidence type="ECO:0000256" key="1">
    <source>
        <dbReference type="SAM" id="SignalP"/>
    </source>
</evidence>
<proteinExistence type="predicted"/>
<accession>E5Y8B1</accession>
<organism evidence="2 3">
    <name type="scientific">Bilophila wadsworthia (strain 3_1_6)</name>
    <dbReference type="NCBI Taxonomy" id="563192"/>
    <lineage>
        <taxon>Bacteria</taxon>
        <taxon>Pseudomonadati</taxon>
        <taxon>Thermodesulfobacteriota</taxon>
        <taxon>Desulfovibrionia</taxon>
        <taxon>Desulfovibrionales</taxon>
        <taxon>Desulfovibrionaceae</taxon>
        <taxon>Bilophila</taxon>
    </lineage>
</organism>
<reference evidence="2 3" key="2">
    <citation type="submission" date="2013-04" db="EMBL/GenBank/DDBJ databases">
        <title>The Genome Sequence of Bilophila wadsworthia 3_1_6.</title>
        <authorList>
            <consortium name="The Broad Institute Genomics Platform"/>
            <person name="Earl A."/>
            <person name="Ward D."/>
            <person name="Feldgarden M."/>
            <person name="Gevers D."/>
            <person name="Sibley C."/>
            <person name="Strauss J."/>
            <person name="Allen-Vercoe E."/>
            <person name="Walker B."/>
            <person name="Young S."/>
            <person name="Zeng Q."/>
            <person name="Gargeya S."/>
            <person name="Fitzgerald M."/>
            <person name="Haas B."/>
            <person name="Abouelleil A."/>
            <person name="Allen A.W."/>
            <person name="Alvarado L."/>
            <person name="Arachchi H.M."/>
            <person name="Berlin A.M."/>
            <person name="Chapman S.B."/>
            <person name="Gainer-Dewar J."/>
            <person name="Goldberg J."/>
            <person name="Griggs A."/>
            <person name="Gujja S."/>
            <person name="Hansen M."/>
            <person name="Howarth C."/>
            <person name="Imamovic A."/>
            <person name="Ireland A."/>
            <person name="Larimer J."/>
            <person name="McCowan C."/>
            <person name="Murphy C."/>
            <person name="Pearson M."/>
            <person name="Poon T.W."/>
            <person name="Priest M."/>
            <person name="Roberts A."/>
            <person name="Saif S."/>
            <person name="Shea T."/>
            <person name="Sisk P."/>
            <person name="Sykes S."/>
            <person name="Wortman J."/>
            <person name="Nusbaum C."/>
            <person name="Birren B."/>
        </authorList>
    </citation>
    <scope>NUCLEOTIDE SEQUENCE [LARGE SCALE GENOMIC DNA]</scope>
    <source>
        <strain evidence="2 3">3_1_6</strain>
    </source>
</reference>
<dbReference type="CDD" id="cd07061">
    <property type="entry name" value="HP_HAP_like"/>
    <property type="match status" value="1"/>
</dbReference>
<evidence type="ECO:0000313" key="3">
    <source>
        <dbReference type="Proteomes" id="UP000006034"/>
    </source>
</evidence>
<dbReference type="STRING" id="563192.HMPREF0179_02429"/>
<comment type="caution">
    <text evidence="2">The sequence shown here is derived from an EMBL/GenBank/DDBJ whole genome shotgun (WGS) entry which is preliminary data.</text>
</comment>
<gene>
    <name evidence="2" type="ORF">HMPREF0179_02429</name>
</gene>
<feature type="signal peptide" evidence="1">
    <location>
        <begin position="1"/>
        <end position="23"/>
    </location>
</feature>
<dbReference type="HOGENOM" id="CLU_030561_3_1_7"/>
<dbReference type="RefSeq" id="WP_005028276.1">
    <property type="nucleotide sequence ID" value="NZ_KE150238.1"/>
</dbReference>
<dbReference type="eggNOG" id="ENOG502Z7K9">
    <property type="taxonomic scope" value="Bacteria"/>
</dbReference>
<protein>
    <recommendedName>
        <fullName evidence="4">4-phytase/acid phosphatase</fullName>
    </recommendedName>
</protein>
<sequence length="424" mass="45673">MKWGLSILALCALLAATAPEGGAAEQGGGDAKLLKMVVLSRHGVRSPTQSSETLESWSRKDWPEWPVKRGELTPRGAKLVTAMWEQEAAFLREAGLLPSKGCPEAGTIAVRADRDQRTRVTGEAVLEGLAPGCGFKPIVNETDHPDPLFHPLEAGYCALDPAVVRKEIPVGAIEGLEQSLSGPIGELAAILGPASPEFCRKHQLPEGCTVADVPTRLTLAKDNRTVHLDGKLGTASSAAEIMLLEYGQWDHPAGWGAVDKGALQRLLPVHSTVFDAVNRAPSVAAGRGSELLLDMANALTGRYADPAVNKAKVVVFVGHDTNIANIGGMLGLHWQLPGYAPDEIPPASALVLTLWLQNDVYQLRARMIGQSLDTLHDPAMKGEVLRQDIEVPWCGPYEDGKNCTLTDFELRVRDVLRPECVRER</sequence>
<evidence type="ECO:0000313" key="2">
    <source>
        <dbReference type="EMBL" id="EFV43737.1"/>
    </source>
</evidence>
<dbReference type="EMBL" id="ADCP02000001">
    <property type="protein sequence ID" value="EFV43737.1"/>
    <property type="molecule type" value="Genomic_DNA"/>
</dbReference>
<keyword evidence="3" id="KW-1185">Reference proteome</keyword>
<dbReference type="Proteomes" id="UP000006034">
    <property type="component" value="Unassembled WGS sequence"/>
</dbReference>